<name>A0A813H8U9_POLGL</name>
<dbReference type="EMBL" id="CAJNNV010030903">
    <property type="protein sequence ID" value="CAE8634103.1"/>
    <property type="molecule type" value="Genomic_DNA"/>
</dbReference>
<gene>
    <name evidence="2" type="ORF">PGLA1383_LOCUS49776</name>
</gene>
<evidence type="ECO:0000256" key="1">
    <source>
        <dbReference type="SAM" id="MobiDB-lite"/>
    </source>
</evidence>
<accession>A0A813H8U9</accession>
<evidence type="ECO:0000313" key="3">
    <source>
        <dbReference type="Proteomes" id="UP000654075"/>
    </source>
</evidence>
<feature type="non-terminal residue" evidence="2">
    <location>
        <position position="1"/>
    </location>
</feature>
<keyword evidence="3" id="KW-1185">Reference proteome</keyword>
<dbReference type="AlphaFoldDB" id="A0A813H8U9"/>
<evidence type="ECO:0000313" key="2">
    <source>
        <dbReference type="EMBL" id="CAE8634103.1"/>
    </source>
</evidence>
<organism evidence="2 3">
    <name type="scientific">Polarella glacialis</name>
    <name type="common">Dinoflagellate</name>
    <dbReference type="NCBI Taxonomy" id="89957"/>
    <lineage>
        <taxon>Eukaryota</taxon>
        <taxon>Sar</taxon>
        <taxon>Alveolata</taxon>
        <taxon>Dinophyceae</taxon>
        <taxon>Suessiales</taxon>
        <taxon>Suessiaceae</taxon>
        <taxon>Polarella</taxon>
    </lineage>
</organism>
<sequence>APAPFKKGVGWRRDDIVAAAPLEGVPKSEPLRTIVAPVVEKPVVAEAAPVVAAVVPVVAAAPIQAPNGAPKEANVEAKVVAPVFVAPAAKAKAAQSGPVPTPVEKPVEKSWGAPKAGSDDKAKAEAAAATSKAVAK</sequence>
<dbReference type="Proteomes" id="UP000654075">
    <property type="component" value="Unassembled WGS sequence"/>
</dbReference>
<comment type="caution">
    <text evidence="2">The sequence shown here is derived from an EMBL/GenBank/DDBJ whole genome shotgun (WGS) entry which is preliminary data.</text>
</comment>
<feature type="non-terminal residue" evidence="2">
    <location>
        <position position="136"/>
    </location>
</feature>
<proteinExistence type="predicted"/>
<feature type="region of interest" description="Disordered" evidence="1">
    <location>
        <begin position="90"/>
        <end position="136"/>
    </location>
</feature>
<protein>
    <submittedName>
        <fullName evidence="2">Uncharacterized protein</fullName>
    </submittedName>
</protein>
<feature type="compositionally biased region" description="Low complexity" evidence="1">
    <location>
        <begin position="125"/>
        <end position="136"/>
    </location>
</feature>
<reference evidence="2" key="1">
    <citation type="submission" date="2021-02" db="EMBL/GenBank/DDBJ databases">
        <authorList>
            <person name="Dougan E. K."/>
            <person name="Rhodes N."/>
            <person name="Thang M."/>
            <person name="Chan C."/>
        </authorList>
    </citation>
    <scope>NUCLEOTIDE SEQUENCE</scope>
</reference>